<feature type="domain" description="Glycosyl hydrolase family 95 N-terminal" evidence="1">
    <location>
        <begin position="1"/>
        <end position="210"/>
    </location>
</feature>
<keyword evidence="2" id="KW-0378">Hydrolase</keyword>
<sequence length="212" mass="23210">WEDGLLAGNGKQGIIVFGSPREDTVVFDDRDFFMARTENRPSRTFNTVSEENIQQIRDLLVAGSYQQANQLAADVQGYQGGGEGSKHPGYKMTITMPDSGEISNYVRSTDYSTGVVGVNWSDDKGDWERDSFVSRTDGVTVQYLPAPTGQKLDVKLALSIDPGMNLLNKGVTVDDNSSVDFLNLRAKYPNGSYNAGYEGVTRIVTDGTKVMD</sequence>
<organism evidence="2 3">
    <name type="scientific">Paenibacillus sepulcri</name>
    <dbReference type="NCBI Taxonomy" id="359917"/>
    <lineage>
        <taxon>Bacteria</taxon>
        <taxon>Bacillati</taxon>
        <taxon>Bacillota</taxon>
        <taxon>Bacilli</taxon>
        <taxon>Bacillales</taxon>
        <taxon>Paenibacillaceae</taxon>
        <taxon>Paenibacillus</taxon>
    </lineage>
</organism>
<feature type="non-terminal residue" evidence="2">
    <location>
        <position position="212"/>
    </location>
</feature>
<dbReference type="PANTHER" id="PTHR31084:SF0">
    <property type="entry name" value="ALPHA-L-FUCOSIDASE 2"/>
    <property type="match status" value="1"/>
</dbReference>
<name>A0ABS7CK11_9BACL</name>
<proteinExistence type="predicted"/>
<evidence type="ECO:0000313" key="3">
    <source>
        <dbReference type="Proteomes" id="UP001519887"/>
    </source>
</evidence>
<comment type="caution">
    <text evidence="2">The sequence shown here is derived from an EMBL/GenBank/DDBJ whole genome shotgun (WGS) entry which is preliminary data.</text>
</comment>
<reference evidence="2 3" key="1">
    <citation type="submission" date="2021-07" db="EMBL/GenBank/DDBJ databases">
        <title>Paenibacillus radiodurans sp. nov., isolated from the southeastern edge of Tengger Desert.</title>
        <authorList>
            <person name="Zhang G."/>
        </authorList>
    </citation>
    <scope>NUCLEOTIDE SEQUENCE [LARGE SCALE GENOMIC DNA]</scope>
    <source>
        <strain evidence="2 3">CCM 7311</strain>
    </source>
</reference>
<evidence type="ECO:0000259" key="1">
    <source>
        <dbReference type="Pfam" id="PF14498"/>
    </source>
</evidence>
<feature type="non-terminal residue" evidence="2">
    <location>
        <position position="1"/>
    </location>
</feature>
<evidence type="ECO:0000313" key="2">
    <source>
        <dbReference type="EMBL" id="MBW7461271.1"/>
    </source>
</evidence>
<dbReference type="Gene3D" id="2.70.98.50">
    <property type="entry name" value="putative glycoside hydrolase family protein from bacillus halodurans"/>
    <property type="match status" value="1"/>
</dbReference>
<gene>
    <name evidence="2" type="ORF">K0U00_45165</name>
</gene>
<dbReference type="Pfam" id="PF14498">
    <property type="entry name" value="Glyco_hyd_65N_2"/>
    <property type="match status" value="1"/>
</dbReference>
<dbReference type="InterPro" id="IPR027414">
    <property type="entry name" value="GH95_N_dom"/>
</dbReference>
<accession>A0ABS7CK11</accession>
<dbReference type="EMBL" id="JAHZIK010002813">
    <property type="protein sequence ID" value="MBW7461271.1"/>
    <property type="molecule type" value="Genomic_DNA"/>
</dbReference>
<dbReference type="Proteomes" id="UP001519887">
    <property type="component" value="Unassembled WGS sequence"/>
</dbReference>
<keyword evidence="3" id="KW-1185">Reference proteome</keyword>
<protein>
    <submittedName>
        <fullName evidence="2">Glycoside hydrolase family 95 protein</fullName>
    </submittedName>
</protein>
<dbReference type="PANTHER" id="PTHR31084">
    <property type="entry name" value="ALPHA-L-FUCOSIDASE 2"/>
    <property type="match status" value="1"/>
</dbReference>
<dbReference type="GO" id="GO:0016787">
    <property type="term" value="F:hydrolase activity"/>
    <property type="evidence" value="ECO:0007669"/>
    <property type="project" value="UniProtKB-KW"/>
</dbReference>